<organism evidence="3 4">
    <name type="scientific">Virgisporangium aurantiacum</name>
    <dbReference type="NCBI Taxonomy" id="175570"/>
    <lineage>
        <taxon>Bacteria</taxon>
        <taxon>Bacillati</taxon>
        <taxon>Actinomycetota</taxon>
        <taxon>Actinomycetes</taxon>
        <taxon>Micromonosporales</taxon>
        <taxon>Micromonosporaceae</taxon>
        <taxon>Virgisporangium</taxon>
    </lineage>
</organism>
<gene>
    <name evidence="3" type="ORF">Vau01_039240</name>
</gene>
<evidence type="ECO:0000256" key="1">
    <source>
        <dbReference type="SAM" id="Phobius"/>
    </source>
</evidence>
<dbReference type="Proteomes" id="UP000612585">
    <property type="component" value="Unassembled WGS sequence"/>
</dbReference>
<evidence type="ECO:0000313" key="4">
    <source>
        <dbReference type="Proteomes" id="UP000612585"/>
    </source>
</evidence>
<dbReference type="InterPro" id="IPR012171">
    <property type="entry name" value="Fatty_acid_desaturase"/>
</dbReference>
<comment type="caution">
    <text evidence="3">The sequence shown here is derived from an EMBL/GenBank/DDBJ whole genome shotgun (WGS) entry which is preliminary data.</text>
</comment>
<dbReference type="InterPro" id="IPR005804">
    <property type="entry name" value="FA_desaturase_dom"/>
</dbReference>
<feature type="transmembrane region" description="Helical" evidence="1">
    <location>
        <begin position="110"/>
        <end position="129"/>
    </location>
</feature>
<reference evidence="3" key="1">
    <citation type="submission" date="2021-01" db="EMBL/GenBank/DDBJ databases">
        <title>Whole genome shotgun sequence of Virgisporangium aurantiacum NBRC 16421.</title>
        <authorList>
            <person name="Komaki H."/>
            <person name="Tamura T."/>
        </authorList>
    </citation>
    <scope>NUCLEOTIDE SEQUENCE</scope>
    <source>
        <strain evidence="3">NBRC 16421</strain>
    </source>
</reference>
<feature type="domain" description="Fatty acid desaturase" evidence="2">
    <location>
        <begin position="31"/>
        <end position="252"/>
    </location>
</feature>
<keyword evidence="1" id="KW-0472">Membrane</keyword>
<name>A0A8J3Z7N2_9ACTN</name>
<dbReference type="AlphaFoldDB" id="A0A8J3Z7N2"/>
<evidence type="ECO:0000259" key="2">
    <source>
        <dbReference type="Pfam" id="PF00487"/>
    </source>
</evidence>
<protein>
    <recommendedName>
        <fullName evidence="2">Fatty acid desaturase domain-containing protein</fullName>
    </recommendedName>
</protein>
<dbReference type="GO" id="GO:0008610">
    <property type="term" value="P:lipid biosynthetic process"/>
    <property type="evidence" value="ECO:0007669"/>
    <property type="project" value="UniProtKB-ARBA"/>
</dbReference>
<keyword evidence="1" id="KW-0812">Transmembrane</keyword>
<dbReference type="PANTHER" id="PTHR19353">
    <property type="entry name" value="FATTY ACID DESATURASE 2"/>
    <property type="match status" value="1"/>
</dbReference>
<feature type="transmembrane region" description="Helical" evidence="1">
    <location>
        <begin position="61"/>
        <end position="81"/>
    </location>
</feature>
<evidence type="ECO:0000313" key="3">
    <source>
        <dbReference type="EMBL" id="GIJ56408.1"/>
    </source>
</evidence>
<dbReference type="PANTHER" id="PTHR19353:SF19">
    <property type="entry name" value="DELTA(5) FATTY ACID DESATURASE C-RELATED"/>
    <property type="match status" value="1"/>
</dbReference>
<dbReference type="CDD" id="cd01060">
    <property type="entry name" value="Membrane-FADS-like"/>
    <property type="match status" value="1"/>
</dbReference>
<dbReference type="GO" id="GO:0016020">
    <property type="term" value="C:membrane"/>
    <property type="evidence" value="ECO:0007669"/>
    <property type="project" value="TreeGrafter"/>
</dbReference>
<dbReference type="GO" id="GO:0016717">
    <property type="term" value="F:oxidoreductase activity, acting on paired donors, with oxidation of a pair of donors resulting in the reduction of molecular oxygen to two molecules of water"/>
    <property type="evidence" value="ECO:0007669"/>
    <property type="project" value="TreeGrafter"/>
</dbReference>
<sequence length="284" mass="30829">MWKLLFYVALVVGAIAFGSMYSGRLELVAQGAALVVGAFGYIGVFGLMHESAHGHLARTGRLNRIFGEILSVVVGTSYPGYRTAHLTHHARFRSDRDPQEVIHPRRPKPIMAALLIVATVIGAPVFLLVKAPLIAAKRGKVIRAIWGPLASITFYVTLGLILPDAQATFLILTIVAAYVLGSMNDIVYHQGLVDDDSLQASTSFECDVFGQAFLSGANRHAEHHLYPNIPGPRLVKASKELRGELEDAGVPFERAFSIAFVKRLTVNPVFLPPPGPDELAEISK</sequence>
<dbReference type="EMBL" id="BOPG01000024">
    <property type="protein sequence ID" value="GIJ56408.1"/>
    <property type="molecule type" value="Genomic_DNA"/>
</dbReference>
<accession>A0A8J3Z7N2</accession>
<feature type="transmembrane region" description="Helical" evidence="1">
    <location>
        <begin position="28"/>
        <end position="49"/>
    </location>
</feature>
<proteinExistence type="predicted"/>
<dbReference type="Pfam" id="PF00487">
    <property type="entry name" value="FA_desaturase"/>
    <property type="match status" value="1"/>
</dbReference>
<dbReference type="RefSeq" id="WP_203994736.1">
    <property type="nucleotide sequence ID" value="NZ_BOPG01000024.1"/>
</dbReference>
<keyword evidence="4" id="KW-1185">Reference proteome</keyword>
<feature type="transmembrane region" description="Helical" evidence="1">
    <location>
        <begin position="168"/>
        <end position="188"/>
    </location>
</feature>
<keyword evidence="1" id="KW-1133">Transmembrane helix</keyword>
<feature type="transmembrane region" description="Helical" evidence="1">
    <location>
        <begin position="141"/>
        <end position="162"/>
    </location>
</feature>